<reference evidence="6" key="1">
    <citation type="journal article" date="2021" name="Nat. Commun.">
        <title>Genetic determinants of endophytism in the Arabidopsis root mycobiome.</title>
        <authorList>
            <person name="Mesny F."/>
            <person name="Miyauchi S."/>
            <person name="Thiergart T."/>
            <person name="Pickel B."/>
            <person name="Atanasova L."/>
            <person name="Karlsson M."/>
            <person name="Huettel B."/>
            <person name="Barry K.W."/>
            <person name="Haridas S."/>
            <person name="Chen C."/>
            <person name="Bauer D."/>
            <person name="Andreopoulos W."/>
            <person name="Pangilinan J."/>
            <person name="LaButti K."/>
            <person name="Riley R."/>
            <person name="Lipzen A."/>
            <person name="Clum A."/>
            <person name="Drula E."/>
            <person name="Henrissat B."/>
            <person name="Kohler A."/>
            <person name="Grigoriev I.V."/>
            <person name="Martin F.M."/>
            <person name="Hacquard S."/>
        </authorList>
    </citation>
    <scope>NUCLEOTIDE SEQUENCE</scope>
    <source>
        <strain evidence="6">MPI-SDFR-AT-0073</strain>
    </source>
</reference>
<feature type="domain" description="Chromo" evidence="5">
    <location>
        <begin position="89"/>
        <end position="140"/>
    </location>
</feature>
<dbReference type="SUPFAM" id="SSF54160">
    <property type="entry name" value="Chromo domain-like"/>
    <property type="match status" value="2"/>
</dbReference>
<evidence type="ECO:0000256" key="1">
    <source>
        <dbReference type="ARBA" id="ARBA00004123"/>
    </source>
</evidence>
<dbReference type="CDD" id="cd00024">
    <property type="entry name" value="CD_CSD"/>
    <property type="match status" value="1"/>
</dbReference>
<dbReference type="OrthoDB" id="433924at2759"/>
<dbReference type="InterPro" id="IPR023780">
    <property type="entry name" value="Chromo_domain"/>
</dbReference>
<dbReference type="Pfam" id="PF00385">
    <property type="entry name" value="Chromo"/>
    <property type="match status" value="1"/>
</dbReference>
<evidence type="ECO:0000259" key="5">
    <source>
        <dbReference type="PROSITE" id="PS50013"/>
    </source>
</evidence>
<feature type="region of interest" description="Disordered" evidence="4">
    <location>
        <begin position="58"/>
        <end position="88"/>
    </location>
</feature>
<dbReference type="PANTHER" id="PTHR22812">
    <property type="entry name" value="CHROMOBOX PROTEIN"/>
    <property type="match status" value="1"/>
</dbReference>
<protein>
    <recommendedName>
        <fullName evidence="5">Chromo domain-containing protein</fullName>
    </recommendedName>
</protein>
<evidence type="ECO:0000256" key="4">
    <source>
        <dbReference type="SAM" id="MobiDB-lite"/>
    </source>
</evidence>
<feature type="region of interest" description="Disordered" evidence="4">
    <location>
        <begin position="145"/>
        <end position="200"/>
    </location>
</feature>
<dbReference type="GO" id="GO:0006338">
    <property type="term" value="P:chromatin remodeling"/>
    <property type="evidence" value="ECO:0007669"/>
    <property type="project" value="UniProtKB-ARBA"/>
</dbReference>
<dbReference type="Proteomes" id="UP000758603">
    <property type="component" value="Unassembled WGS sequence"/>
</dbReference>
<dbReference type="InterPro" id="IPR008251">
    <property type="entry name" value="Chromo_shadow_dom"/>
</dbReference>
<dbReference type="EMBL" id="JAGPXC010000008">
    <property type="protein sequence ID" value="KAH6647500.1"/>
    <property type="molecule type" value="Genomic_DNA"/>
</dbReference>
<feature type="compositionally biased region" description="Low complexity" evidence="4">
    <location>
        <begin position="182"/>
        <end position="199"/>
    </location>
</feature>
<dbReference type="GO" id="GO:0000792">
    <property type="term" value="C:heterochromatin"/>
    <property type="evidence" value="ECO:0007669"/>
    <property type="project" value="UniProtKB-ARBA"/>
</dbReference>
<dbReference type="GeneID" id="70137848"/>
<keyword evidence="7" id="KW-1185">Reference proteome</keyword>
<dbReference type="InterPro" id="IPR016197">
    <property type="entry name" value="Chromo-like_dom_sf"/>
</dbReference>
<dbReference type="PROSITE" id="PS00598">
    <property type="entry name" value="CHROMO_1"/>
    <property type="match status" value="1"/>
</dbReference>
<dbReference type="SMART" id="SM00300">
    <property type="entry name" value="ChSh"/>
    <property type="match status" value="1"/>
</dbReference>
<evidence type="ECO:0000256" key="2">
    <source>
        <dbReference type="ARBA" id="ARBA00011353"/>
    </source>
</evidence>
<proteinExistence type="predicted"/>
<evidence type="ECO:0000313" key="6">
    <source>
        <dbReference type="EMBL" id="KAH6647500.1"/>
    </source>
</evidence>
<dbReference type="CDD" id="cd18657">
    <property type="entry name" value="CSD_Swi6"/>
    <property type="match status" value="1"/>
</dbReference>
<feature type="compositionally biased region" description="Polar residues" evidence="4">
    <location>
        <begin position="163"/>
        <end position="173"/>
    </location>
</feature>
<evidence type="ECO:0000313" key="7">
    <source>
        <dbReference type="Proteomes" id="UP000758603"/>
    </source>
</evidence>
<comment type="subcellular location">
    <subcellularLocation>
        <location evidence="1">Nucleus</location>
    </subcellularLocation>
</comment>
<name>A0A9P8RK22_9PEZI</name>
<sequence>MPPVIIMWRSMFRRLTNRSAISDDEASEAGDVVVPISTVKHNDDDVFRDNDATITQVKGDTLNGNEDDEEDKDEKEEEEDGEDLEPDEFIVEKIVGHIYKQGALKFKVKWEGWDSEEDLTWEDEDNLRENASDILDAYLESVGGRDNIAGQSKKGTQKKRGRPSSTNTPTNGTKRSKRGSHPASSTPPASAAKAWTPPAGSWEDHVASIDACHDEETGKLIVYLSWKNGHKTQHDTKIVYSRCPQKMLQFYEQHVKIVSPTPKADVD</sequence>
<dbReference type="InterPro" id="IPR000953">
    <property type="entry name" value="Chromo/chromo_shadow_dom"/>
</dbReference>
<comment type="caution">
    <text evidence="6">The sequence shown here is derived from an EMBL/GenBank/DDBJ whole genome shotgun (WGS) entry which is preliminary data.</text>
</comment>
<dbReference type="InterPro" id="IPR023779">
    <property type="entry name" value="Chromodomain_CS"/>
</dbReference>
<dbReference type="SMART" id="SM00298">
    <property type="entry name" value="CHROMO"/>
    <property type="match status" value="1"/>
</dbReference>
<feature type="compositionally biased region" description="Acidic residues" evidence="4">
    <location>
        <begin position="65"/>
        <end position="88"/>
    </location>
</feature>
<dbReference type="GO" id="GO:0005634">
    <property type="term" value="C:nucleus"/>
    <property type="evidence" value="ECO:0007669"/>
    <property type="project" value="UniProtKB-SubCell"/>
</dbReference>
<comment type="subunit">
    <text evidence="2">Component of the NuA4 histone acetyltransferase complex.</text>
</comment>
<dbReference type="Gene3D" id="2.40.50.40">
    <property type="match status" value="2"/>
</dbReference>
<accession>A0A9P8RK22</accession>
<evidence type="ECO:0000256" key="3">
    <source>
        <dbReference type="ARBA" id="ARBA00023242"/>
    </source>
</evidence>
<dbReference type="PROSITE" id="PS50013">
    <property type="entry name" value="CHROMO_2"/>
    <property type="match status" value="1"/>
</dbReference>
<dbReference type="AlphaFoldDB" id="A0A9P8RK22"/>
<organism evidence="6 7">
    <name type="scientific">Truncatella angustata</name>
    <dbReference type="NCBI Taxonomy" id="152316"/>
    <lineage>
        <taxon>Eukaryota</taxon>
        <taxon>Fungi</taxon>
        <taxon>Dikarya</taxon>
        <taxon>Ascomycota</taxon>
        <taxon>Pezizomycotina</taxon>
        <taxon>Sordariomycetes</taxon>
        <taxon>Xylariomycetidae</taxon>
        <taxon>Amphisphaeriales</taxon>
        <taxon>Sporocadaceae</taxon>
        <taxon>Truncatella</taxon>
    </lineage>
</organism>
<gene>
    <name evidence="6" type="ORF">BKA67DRAFT_682712</name>
</gene>
<dbReference type="InterPro" id="IPR051219">
    <property type="entry name" value="Heterochromatin_chromo-domain"/>
</dbReference>
<dbReference type="RefSeq" id="XP_045954012.1">
    <property type="nucleotide sequence ID" value="XM_046108957.1"/>
</dbReference>
<keyword evidence="3" id="KW-0539">Nucleus</keyword>
<dbReference type="Pfam" id="PF01393">
    <property type="entry name" value="Chromo_shadow"/>
    <property type="match status" value="1"/>
</dbReference>